<organism evidence="1 2">
    <name type="scientific">Chaetomium tenue</name>
    <dbReference type="NCBI Taxonomy" id="1854479"/>
    <lineage>
        <taxon>Eukaryota</taxon>
        <taxon>Fungi</taxon>
        <taxon>Dikarya</taxon>
        <taxon>Ascomycota</taxon>
        <taxon>Pezizomycotina</taxon>
        <taxon>Sordariomycetes</taxon>
        <taxon>Sordariomycetidae</taxon>
        <taxon>Sordariales</taxon>
        <taxon>Chaetomiaceae</taxon>
        <taxon>Chaetomium</taxon>
    </lineage>
</organism>
<reference evidence="1 2" key="1">
    <citation type="journal article" date="2021" name="Nat. Commun.">
        <title>Genetic determinants of endophytism in the Arabidopsis root mycobiome.</title>
        <authorList>
            <person name="Mesny F."/>
            <person name="Miyauchi S."/>
            <person name="Thiergart T."/>
            <person name="Pickel B."/>
            <person name="Atanasova L."/>
            <person name="Karlsson M."/>
            <person name="Huettel B."/>
            <person name="Barry K.W."/>
            <person name="Haridas S."/>
            <person name="Chen C."/>
            <person name="Bauer D."/>
            <person name="Andreopoulos W."/>
            <person name="Pangilinan J."/>
            <person name="LaButti K."/>
            <person name="Riley R."/>
            <person name="Lipzen A."/>
            <person name="Clum A."/>
            <person name="Drula E."/>
            <person name="Henrissat B."/>
            <person name="Kohler A."/>
            <person name="Grigoriev I.V."/>
            <person name="Martin F.M."/>
            <person name="Hacquard S."/>
        </authorList>
    </citation>
    <scope>NUCLEOTIDE SEQUENCE [LARGE SCALE GENOMIC DNA]</scope>
    <source>
        <strain evidence="1 2">MPI-SDFR-AT-0079</strain>
    </source>
</reference>
<sequence length="118" mass="12139">MQREMGVRRDPEGKGAGAGVGGVGGSMEGGTVRARARRGSMSVGGDGGGSGVVRPGMRRESPGGFHGRGRGEVTLGAGEADLERKKQQQAAARKQVMDAQKRGRMLMDEGRSGQVEGS</sequence>
<accession>A0ACB7P2W1</accession>
<gene>
    <name evidence="1" type="ORF">F5144DRAFT_576145</name>
</gene>
<protein>
    <submittedName>
        <fullName evidence="1">Uncharacterized protein</fullName>
    </submittedName>
</protein>
<evidence type="ECO:0000313" key="1">
    <source>
        <dbReference type="EMBL" id="KAH6627539.1"/>
    </source>
</evidence>
<dbReference type="Proteomes" id="UP000724584">
    <property type="component" value="Unassembled WGS sequence"/>
</dbReference>
<keyword evidence="2" id="KW-1185">Reference proteome</keyword>
<name>A0ACB7P2W1_9PEZI</name>
<proteinExistence type="predicted"/>
<comment type="caution">
    <text evidence="1">The sequence shown here is derived from an EMBL/GenBank/DDBJ whole genome shotgun (WGS) entry which is preliminary data.</text>
</comment>
<evidence type="ECO:0000313" key="2">
    <source>
        <dbReference type="Proteomes" id="UP000724584"/>
    </source>
</evidence>
<dbReference type="EMBL" id="JAGIZQ010000005">
    <property type="protein sequence ID" value="KAH6627539.1"/>
    <property type="molecule type" value="Genomic_DNA"/>
</dbReference>